<keyword evidence="4" id="KW-1185">Reference proteome</keyword>
<dbReference type="PANTHER" id="PTHR48079">
    <property type="entry name" value="PROTEIN YEEZ"/>
    <property type="match status" value="1"/>
</dbReference>
<proteinExistence type="predicted"/>
<dbReference type="EMBL" id="FOIE01000004">
    <property type="protein sequence ID" value="SET36042.1"/>
    <property type="molecule type" value="Genomic_DNA"/>
</dbReference>
<evidence type="ECO:0000313" key="3">
    <source>
        <dbReference type="EMBL" id="SET36042.1"/>
    </source>
</evidence>
<accession>A0A1I0DU99</accession>
<feature type="region of interest" description="Disordered" evidence="1">
    <location>
        <begin position="342"/>
        <end position="373"/>
    </location>
</feature>
<sequence>MVEPTRDRLQGLKVAVTGASGNVGTALLRRLTAPGSGVAEVRGLARRQPPSLAPYDGVRWHLADLGETRSEHELTRFLDGVDAVVHAAWAIQPGRQPEQLHRVNVEGTRRLARAAAAAGVGHVVHLSSLGAYAAGGGDREVAEDWPVTGIPSSQYSRDKSQAELVVRELLGSREGTTLTVVRPTLVLQPEASSEIGRYFLGPLLFGAARLLPVQVARVLPLPLPSLRVQVIHADDVADALVAMLDRRAGGPFNLAAGPTFDADGLARALGSVRVPVPAIVLRTALSAAFHAHLVPTEPGWLDLGTQAPALDSSRARRLLDWVPAHSGDDVLRQFVAALGRGEGAPGPLLSPAGGGPQRDPAGDPANVPGPRAT</sequence>
<reference evidence="4" key="1">
    <citation type="submission" date="2016-10" db="EMBL/GenBank/DDBJ databases">
        <authorList>
            <person name="Varghese N."/>
            <person name="Submissions S."/>
        </authorList>
    </citation>
    <scope>NUCLEOTIDE SEQUENCE [LARGE SCALE GENOMIC DNA]</scope>
    <source>
        <strain evidence="4">DSM 44209</strain>
    </source>
</reference>
<dbReference type="Proteomes" id="UP000198507">
    <property type="component" value="Unassembled WGS sequence"/>
</dbReference>
<dbReference type="GO" id="GO:0005737">
    <property type="term" value="C:cytoplasm"/>
    <property type="evidence" value="ECO:0007669"/>
    <property type="project" value="TreeGrafter"/>
</dbReference>
<dbReference type="PANTHER" id="PTHR48079:SF6">
    <property type="entry name" value="NAD(P)-BINDING DOMAIN-CONTAINING PROTEIN-RELATED"/>
    <property type="match status" value="1"/>
</dbReference>
<protein>
    <submittedName>
        <fullName evidence="3">Nucleoside-diphosphate-sugar epimerase</fullName>
    </submittedName>
</protein>
<name>A0A1I0DU99_9ACTN</name>
<evidence type="ECO:0000313" key="4">
    <source>
        <dbReference type="Proteomes" id="UP000198507"/>
    </source>
</evidence>
<dbReference type="AlphaFoldDB" id="A0A1I0DU99"/>
<dbReference type="Gene3D" id="3.40.50.720">
    <property type="entry name" value="NAD(P)-binding Rossmann-like Domain"/>
    <property type="match status" value="1"/>
</dbReference>
<dbReference type="OrthoDB" id="3338687at2"/>
<dbReference type="InterPro" id="IPR001509">
    <property type="entry name" value="Epimerase_deHydtase"/>
</dbReference>
<dbReference type="GO" id="GO:0004029">
    <property type="term" value="F:aldehyde dehydrogenase (NAD+) activity"/>
    <property type="evidence" value="ECO:0007669"/>
    <property type="project" value="TreeGrafter"/>
</dbReference>
<dbReference type="SUPFAM" id="SSF51735">
    <property type="entry name" value="NAD(P)-binding Rossmann-fold domains"/>
    <property type="match status" value="1"/>
</dbReference>
<evidence type="ECO:0000259" key="2">
    <source>
        <dbReference type="Pfam" id="PF01370"/>
    </source>
</evidence>
<dbReference type="Pfam" id="PF01370">
    <property type="entry name" value="Epimerase"/>
    <property type="match status" value="1"/>
</dbReference>
<dbReference type="InterPro" id="IPR051783">
    <property type="entry name" value="NAD(P)-dependent_oxidoreduct"/>
</dbReference>
<dbReference type="InterPro" id="IPR036291">
    <property type="entry name" value="NAD(P)-bd_dom_sf"/>
</dbReference>
<dbReference type="RefSeq" id="WP_091443555.1">
    <property type="nucleotide sequence ID" value="NZ_FOIE01000004.1"/>
</dbReference>
<evidence type="ECO:0000256" key="1">
    <source>
        <dbReference type="SAM" id="MobiDB-lite"/>
    </source>
</evidence>
<feature type="domain" description="NAD-dependent epimerase/dehydratase" evidence="2">
    <location>
        <begin position="14"/>
        <end position="254"/>
    </location>
</feature>
<gene>
    <name evidence="3" type="ORF">SAMN04488546_2150</name>
</gene>
<organism evidence="3 4">
    <name type="scientific">Geodermatophilus poikilotrophus</name>
    <dbReference type="NCBI Taxonomy" id="1333667"/>
    <lineage>
        <taxon>Bacteria</taxon>
        <taxon>Bacillati</taxon>
        <taxon>Actinomycetota</taxon>
        <taxon>Actinomycetes</taxon>
        <taxon>Geodermatophilales</taxon>
        <taxon>Geodermatophilaceae</taxon>
        <taxon>Geodermatophilus</taxon>
    </lineage>
</organism>